<feature type="compositionally biased region" description="Polar residues" evidence="1">
    <location>
        <begin position="49"/>
        <end position="65"/>
    </location>
</feature>
<evidence type="ECO:0000313" key="2">
    <source>
        <dbReference type="EMBL" id="KRF99628.1"/>
    </source>
</evidence>
<feature type="compositionally biased region" description="Low complexity" evidence="1">
    <location>
        <begin position="20"/>
        <end position="29"/>
    </location>
</feature>
<dbReference type="GO" id="GO:0005096">
    <property type="term" value="F:GTPase activator activity"/>
    <property type="evidence" value="ECO:0007669"/>
    <property type="project" value="EnsemblMetazoa"/>
</dbReference>
<dbReference type="GO" id="GO:0030036">
    <property type="term" value="P:actin cytoskeleton organization"/>
    <property type="evidence" value="ECO:0007669"/>
    <property type="project" value="EnsemblMetazoa"/>
</dbReference>
<name>A0A0Q9WU92_DROWI</name>
<organism evidence="2 3">
    <name type="scientific">Drosophila willistoni</name>
    <name type="common">Fruit fly</name>
    <dbReference type="NCBI Taxonomy" id="7260"/>
    <lineage>
        <taxon>Eukaryota</taxon>
        <taxon>Metazoa</taxon>
        <taxon>Ecdysozoa</taxon>
        <taxon>Arthropoda</taxon>
        <taxon>Hexapoda</taxon>
        <taxon>Insecta</taxon>
        <taxon>Pterygota</taxon>
        <taxon>Neoptera</taxon>
        <taxon>Endopterygota</taxon>
        <taxon>Diptera</taxon>
        <taxon>Brachycera</taxon>
        <taxon>Muscomorpha</taxon>
        <taxon>Ephydroidea</taxon>
        <taxon>Drosophilidae</taxon>
        <taxon>Drosophila</taxon>
        <taxon>Sophophora</taxon>
    </lineage>
</organism>
<accession>A0A0Q9WU92</accession>
<proteinExistence type="predicted"/>
<feature type="compositionally biased region" description="Basic and acidic residues" evidence="1">
    <location>
        <begin position="95"/>
        <end position="109"/>
    </location>
</feature>
<dbReference type="STRING" id="7260.A0A0Q9WU92"/>
<feature type="compositionally biased region" description="Basic and acidic residues" evidence="1">
    <location>
        <begin position="122"/>
        <end position="135"/>
    </location>
</feature>
<feature type="region of interest" description="Disordered" evidence="1">
    <location>
        <begin position="122"/>
        <end position="146"/>
    </location>
</feature>
<protein>
    <submittedName>
        <fullName evidence="2">Uncharacterized protein</fullName>
    </submittedName>
</protein>
<feature type="compositionally biased region" description="Acidic residues" evidence="1">
    <location>
        <begin position="136"/>
        <end position="146"/>
    </location>
</feature>
<dbReference type="AlphaFoldDB" id="A0A0Q9WU92"/>
<gene>
    <name evidence="2" type="primary">Dwil\GK27739</name>
    <name evidence="2" type="ORF">Dwil_GK27739</name>
</gene>
<evidence type="ECO:0000256" key="1">
    <source>
        <dbReference type="SAM" id="MobiDB-lite"/>
    </source>
</evidence>
<evidence type="ECO:0000313" key="3">
    <source>
        <dbReference type="Proteomes" id="UP000007798"/>
    </source>
</evidence>
<keyword evidence="3" id="KW-1185">Reference proteome</keyword>
<reference evidence="2 3" key="1">
    <citation type="journal article" date="2007" name="Nature">
        <title>Evolution of genes and genomes on the Drosophila phylogeny.</title>
        <authorList>
            <consortium name="Drosophila 12 Genomes Consortium"/>
            <person name="Clark A.G."/>
            <person name="Eisen M.B."/>
            <person name="Smith D.R."/>
            <person name="Bergman C.M."/>
            <person name="Oliver B."/>
            <person name="Markow T.A."/>
            <person name="Kaufman T.C."/>
            <person name="Kellis M."/>
            <person name="Gelbart W."/>
            <person name="Iyer V.N."/>
            <person name="Pollard D.A."/>
            <person name="Sackton T.B."/>
            <person name="Larracuente A.M."/>
            <person name="Singh N.D."/>
            <person name="Abad J.P."/>
            <person name="Abt D.N."/>
            <person name="Adryan B."/>
            <person name="Aguade M."/>
            <person name="Akashi H."/>
            <person name="Anderson W.W."/>
            <person name="Aquadro C.F."/>
            <person name="Ardell D.H."/>
            <person name="Arguello R."/>
            <person name="Artieri C.G."/>
            <person name="Barbash D.A."/>
            <person name="Barker D."/>
            <person name="Barsanti P."/>
            <person name="Batterham P."/>
            <person name="Batzoglou S."/>
            <person name="Begun D."/>
            <person name="Bhutkar A."/>
            <person name="Blanco E."/>
            <person name="Bosak S.A."/>
            <person name="Bradley R.K."/>
            <person name="Brand A.D."/>
            <person name="Brent M.R."/>
            <person name="Brooks A.N."/>
            <person name="Brown R.H."/>
            <person name="Butlin R.K."/>
            <person name="Caggese C."/>
            <person name="Calvi B.R."/>
            <person name="Bernardo de Carvalho A."/>
            <person name="Caspi A."/>
            <person name="Castrezana S."/>
            <person name="Celniker S.E."/>
            <person name="Chang J.L."/>
            <person name="Chapple C."/>
            <person name="Chatterji S."/>
            <person name="Chinwalla A."/>
            <person name="Civetta A."/>
            <person name="Clifton S.W."/>
            <person name="Comeron J.M."/>
            <person name="Costello J.C."/>
            <person name="Coyne J.A."/>
            <person name="Daub J."/>
            <person name="David R.G."/>
            <person name="Delcher A.L."/>
            <person name="Delehaunty K."/>
            <person name="Do C.B."/>
            <person name="Ebling H."/>
            <person name="Edwards K."/>
            <person name="Eickbush T."/>
            <person name="Evans J.D."/>
            <person name="Filipski A."/>
            <person name="Findeiss S."/>
            <person name="Freyhult E."/>
            <person name="Fulton L."/>
            <person name="Fulton R."/>
            <person name="Garcia A.C."/>
            <person name="Gardiner A."/>
            <person name="Garfield D.A."/>
            <person name="Garvin B.E."/>
            <person name="Gibson G."/>
            <person name="Gilbert D."/>
            <person name="Gnerre S."/>
            <person name="Godfrey J."/>
            <person name="Good R."/>
            <person name="Gotea V."/>
            <person name="Gravely B."/>
            <person name="Greenberg A.J."/>
            <person name="Griffiths-Jones S."/>
            <person name="Gross S."/>
            <person name="Guigo R."/>
            <person name="Gustafson E.A."/>
            <person name="Haerty W."/>
            <person name="Hahn M.W."/>
            <person name="Halligan D.L."/>
            <person name="Halpern A.L."/>
            <person name="Halter G.M."/>
            <person name="Han M.V."/>
            <person name="Heger A."/>
            <person name="Hillier L."/>
            <person name="Hinrichs A.S."/>
            <person name="Holmes I."/>
            <person name="Hoskins R.A."/>
            <person name="Hubisz M.J."/>
            <person name="Hultmark D."/>
            <person name="Huntley M.A."/>
            <person name="Jaffe D.B."/>
            <person name="Jagadeeshan S."/>
            <person name="Jeck W.R."/>
            <person name="Johnson J."/>
            <person name="Jones C.D."/>
            <person name="Jordan W.C."/>
            <person name="Karpen G.H."/>
            <person name="Kataoka E."/>
            <person name="Keightley P.D."/>
            <person name="Kheradpour P."/>
            <person name="Kirkness E.F."/>
            <person name="Koerich L.B."/>
            <person name="Kristiansen K."/>
            <person name="Kudrna D."/>
            <person name="Kulathinal R.J."/>
            <person name="Kumar S."/>
            <person name="Kwok R."/>
            <person name="Lander E."/>
            <person name="Langley C.H."/>
            <person name="Lapoint R."/>
            <person name="Lazzaro B.P."/>
            <person name="Lee S.J."/>
            <person name="Levesque L."/>
            <person name="Li R."/>
            <person name="Lin C.F."/>
            <person name="Lin M.F."/>
            <person name="Lindblad-Toh K."/>
            <person name="Llopart A."/>
            <person name="Long M."/>
            <person name="Low L."/>
            <person name="Lozovsky E."/>
            <person name="Lu J."/>
            <person name="Luo M."/>
            <person name="Machado C.A."/>
            <person name="Makalowski W."/>
            <person name="Marzo M."/>
            <person name="Matsuda M."/>
            <person name="Matzkin L."/>
            <person name="McAllister B."/>
            <person name="McBride C.S."/>
            <person name="McKernan B."/>
            <person name="McKernan K."/>
            <person name="Mendez-Lago M."/>
            <person name="Minx P."/>
            <person name="Mollenhauer M.U."/>
            <person name="Montooth K."/>
            <person name="Mount S.M."/>
            <person name="Mu X."/>
            <person name="Myers E."/>
            <person name="Negre B."/>
            <person name="Newfeld S."/>
            <person name="Nielsen R."/>
            <person name="Noor M.A."/>
            <person name="O'Grady P."/>
            <person name="Pachter L."/>
            <person name="Papaceit M."/>
            <person name="Parisi M.J."/>
            <person name="Parisi M."/>
            <person name="Parts L."/>
            <person name="Pedersen J.S."/>
            <person name="Pesole G."/>
            <person name="Phillippy A.M."/>
            <person name="Ponting C.P."/>
            <person name="Pop M."/>
            <person name="Porcelli D."/>
            <person name="Powell J.R."/>
            <person name="Prohaska S."/>
            <person name="Pruitt K."/>
            <person name="Puig M."/>
            <person name="Quesneville H."/>
            <person name="Ram K.R."/>
            <person name="Rand D."/>
            <person name="Rasmussen M.D."/>
            <person name="Reed L.K."/>
            <person name="Reenan R."/>
            <person name="Reily A."/>
            <person name="Remington K.A."/>
            <person name="Rieger T.T."/>
            <person name="Ritchie M.G."/>
            <person name="Robin C."/>
            <person name="Rogers Y.H."/>
            <person name="Rohde C."/>
            <person name="Rozas J."/>
            <person name="Rubenfield M.J."/>
            <person name="Ruiz A."/>
            <person name="Russo S."/>
            <person name="Salzberg S.L."/>
            <person name="Sanchez-Gracia A."/>
            <person name="Saranga D.J."/>
            <person name="Sato H."/>
            <person name="Schaeffer S.W."/>
            <person name="Schatz M.C."/>
            <person name="Schlenke T."/>
            <person name="Schwartz R."/>
            <person name="Segarra C."/>
            <person name="Singh R.S."/>
            <person name="Sirot L."/>
            <person name="Sirota M."/>
            <person name="Sisneros N.B."/>
            <person name="Smith C.D."/>
            <person name="Smith T.F."/>
            <person name="Spieth J."/>
            <person name="Stage D.E."/>
            <person name="Stark A."/>
            <person name="Stephan W."/>
            <person name="Strausberg R.L."/>
            <person name="Strempel S."/>
            <person name="Sturgill D."/>
            <person name="Sutton G."/>
            <person name="Sutton G.G."/>
            <person name="Tao W."/>
            <person name="Teichmann S."/>
            <person name="Tobari Y.N."/>
            <person name="Tomimura Y."/>
            <person name="Tsolas J.M."/>
            <person name="Valente V.L."/>
            <person name="Venter E."/>
            <person name="Venter J.C."/>
            <person name="Vicario S."/>
            <person name="Vieira F.G."/>
            <person name="Vilella A.J."/>
            <person name="Villasante A."/>
            <person name="Walenz B."/>
            <person name="Wang J."/>
            <person name="Wasserman M."/>
            <person name="Watts T."/>
            <person name="Wilson D."/>
            <person name="Wilson R.K."/>
            <person name="Wing R.A."/>
            <person name="Wolfner M.F."/>
            <person name="Wong A."/>
            <person name="Wong G.K."/>
            <person name="Wu C.I."/>
            <person name="Wu G."/>
            <person name="Yamamoto D."/>
            <person name="Yang H.P."/>
            <person name="Yang S.P."/>
            <person name="Yorke J.A."/>
            <person name="Yoshida K."/>
            <person name="Zdobnov E."/>
            <person name="Zhang P."/>
            <person name="Zhang Y."/>
            <person name="Zimin A.V."/>
            <person name="Baldwin J."/>
            <person name="Abdouelleil A."/>
            <person name="Abdulkadir J."/>
            <person name="Abebe A."/>
            <person name="Abera B."/>
            <person name="Abreu J."/>
            <person name="Acer S.C."/>
            <person name="Aftuck L."/>
            <person name="Alexander A."/>
            <person name="An P."/>
            <person name="Anderson E."/>
            <person name="Anderson S."/>
            <person name="Arachi H."/>
            <person name="Azer M."/>
            <person name="Bachantsang P."/>
            <person name="Barry A."/>
            <person name="Bayul T."/>
            <person name="Berlin A."/>
            <person name="Bessette D."/>
            <person name="Bloom T."/>
            <person name="Blye J."/>
            <person name="Boguslavskiy L."/>
            <person name="Bonnet C."/>
            <person name="Boukhgalter B."/>
            <person name="Bourzgui I."/>
            <person name="Brown A."/>
            <person name="Cahill P."/>
            <person name="Channer S."/>
            <person name="Cheshatsang Y."/>
            <person name="Chuda L."/>
            <person name="Citroen M."/>
            <person name="Collymore A."/>
            <person name="Cooke P."/>
            <person name="Costello M."/>
            <person name="D'Aco K."/>
            <person name="Daza R."/>
            <person name="De Haan G."/>
            <person name="DeGray S."/>
            <person name="DeMaso C."/>
            <person name="Dhargay N."/>
            <person name="Dooley K."/>
            <person name="Dooley E."/>
            <person name="Doricent M."/>
            <person name="Dorje P."/>
            <person name="Dorjee K."/>
            <person name="Dupes A."/>
            <person name="Elong R."/>
            <person name="Falk J."/>
            <person name="Farina A."/>
            <person name="Faro S."/>
            <person name="Ferguson D."/>
            <person name="Fisher S."/>
            <person name="Foley C.D."/>
            <person name="Franke A."/>
            <person name="Friedrich D."/>
            <person name="Gadbois L."/>
            <person name="Gearin G."/>
            <person name="Gearin C.R."/>
            <person name="Giannoukos G."/>
            <person name="Goode T."/>
            <person name="Graham J."/>
            <person name="Grandbois E."/>
            <person name="Grewal S."/>
            <person name="Gyaltsen K."/>
            <person name="Hafez N."/>
            <person name="Hagos B."/>
            <person name="Hall J."/>
            <person name="Henson C."/>
            <person name="Hollinger A."/>
            <person name="Honan T."/>
            <person name="Huard M.D."/>
            <person name="Hughes L."/>
            <person name="Hurhula B."/>
            <person name="Husby M.E."/>
            <person name="Kamat A."/>
            <person name="Kanga B."/>
            <person name="Kashin S."/>
            <person name="Khazanovich D."/>
            <person name="Kisner P."/>
            <person name="Lance K."/>
            <person name="Lara M."/>
            <person name="Lee W."/>
            <person name="Lennon N."/>
            <person name="Letendre F."/>
            <person name="LeVine R."/>
            <person name="Lipovsky A."/>
            <person name="Liu X."/>
            <person name="Liu J."/>
            <person name="Liu S."/>
            <person name="Lokyitsang T."/>
            <person name="Lokyitsang Y."/>
            <person name="Lubonja R."/>
            <person name="Lui A."/>
            <person name="MacDonald P."/>
            <person name="Magnisalis V."/>
            <person name="Maru K."/>
            <person name="Matthews C."/>
            <person name="McCusker W."/>
            <person name="McDonough S."/>
            <person name="Mehta T."/>
            <person name="Meldrim J."/>
            <person name="Meneus L."/>
            <person name="Mihai O."/>
            <person name="Mihalev A."/>
            <person name="Mihova T."/>
            <person name="Mittelman R."/>
            <person name="Mlenga V."/>
            <person name="Montmayeur A."/>
            <person name="Mulrain L."/>
            <person name="Navidi A."/>
            <person name="Naylor J."/>
            <person name="Negash T."/>
            <person name="Nguyen T."/>
            <person name="Nguyen N."/>
            <person name="Nicol R."/>
            <person name="Norbu C."/>
            <person name="Norbu N."/>
            <person name="Novod N."/>
            <person name="O'Neill B."/>
            <person name="Osman S."/>
            <person name="Markiewicz E."/>
            <person name="Oyono O.L."/>
            <person name="Patti C."/>
            <person name="Phunkhang P."/>
            <person name="Pierre F."/>
            <person name="Priest M."/>
            <person name="Raghuraman S."/>
            <person name="Rege F."/>
            <person name="Reyes R."/>
            <person name="Rise C."/>
            <person name="Rogov P."/>
            <person name="Ross K."/>
            <person name="Ryan E."/>
            <person name="Settipalli S."/>
            <person name="Shea T."/>
            <person name="Sherpa N."/>
            <person name="Shi L."/>
            <person name="Shih D."/>
            <person name="Sparrow T."/>
            <person name="Spaulding J."/>
            <person name="Stalker J."/>
            <person name="Stange-Thomann N."/>
            <person name="Stavropoulos S."/>
            <person name="Stone C."/>
            <person name="Strader C."/>
            <person name="Tesfaye S."/>
            <person name="Thomson T."/>
            <person name="Thoulutsang Y."/>
            <person name="Thoulutsang D."/>
            <person name="Topham K."/>
            <person name="Topping I."/>
            <person name="Tsamla T."/>
            <person name="Vassiliev H."/>
            <person name="Vo A."/>
            <person name="Wangchuk T."/>
            <person name="Wangdi T."/>
            <person name="Weiand M."/>
            <person name="Wilkinson J."/>
            <person name="Wilson A."/>
            <person name="Yadav S."/>
            <person name="Young G."/>
            <person name="Yu Q."/>
            <person name="Zembek L."/>
            <person name="Zhong D."/>
            <person name="Zimmer A."/>
            <person name="Zwirko Z."/>
            <person name="Jaffe D.B."/>
            <person name="Alvarez P."/>
            <person name="Brockman W."/>
            <person name="Butler J."/>
            <person name="Chin C."/>
            <person name="Gnerre S."/>
            <person name="Grabherr M."/>
            <person name="Kleber M."/>
            <person name="Mauceli E."/>
            <person name="MacCallum I."/>
        </authorList>
    </citation>
    <scope>NUCLEOTIDE SEQUENCE [LARGE SCALE GENOMIC DNA]</scope>
    <source>
        <strain evidence="3">Tucson 14030-0811.24</strain>
    </source>
</reference>
<feature type="region of interest" description="Disordered" evidence="1">
    <location>
        <begin position="1"/>
        <end position="109"/>
    </location>
</feature>
<sequence length="175" mass="20066">MLEEPEELGKQQATIIGSTNNSNNINNNNMAAPLKPKQIADQRIDDNENANSKNTQQQTSAQNNCVVKLRRRAPQVPQRNPNTALSRAGYIHTTENQDKKDNDDDKIKRIQNPKLEEIVEHMEQDGIDEKMKLGDGEGDEDEDGEESIYQPIWQFKTLEPILQHLPNLRLKRVTW</sequence>
<dbReference type="InParanoid" id="A0A0Q9WU92"/>
<dbReference type="Proteomes" id="UP000007798">
    <property type="component" value="Unassembled WGS sequence"/>
</dbReference>
<dbReference type="EMBL" id="CH964239">
    <property type="protein sequence ID" value="KRF99628.1"/>
    <property type="molecule type" value="Genomic_DNA"/>
</dbReference>
<dbReference type="GO" id="GO:0031267">
    <property type="term" value="F:small GTPase binding"/>
    <property type="evidence" value="ECO:0007669"/>
    <property type="project" value="EnsemblMetazoa"/>
</dbReference>